<evidence type="ECO:0000313" key="2">
    <source>
        <dbReference type="EMBL" id="ROT34606.1"/>
    </source>
</evidence>
<dbReference type="RefSeq" id="XP_028462412.1">
    <property type="nucleotide sequence ID" value="XM_028611018.1"/>
</dbReference>
<keyword evidence="1" id="KW-0732">Signal</keyword>
<organism evidence="2 3">
    <name type="scientific">Sodiomyces alkalinus (strain CBS 110278 / VKM F-3762 / F11)</name>
    <name type="common">Alkaliphilic filamentous fungus</name>
    <dbReference type="NCBI Taxonomy" id="1314773"/>
    <lineage>
        <taxon>Eukaryota</taxon>
        <taxon>Fungi</taxon>
        <taxon>Dikarya</taxon>
        <taxon>Ascomycota</taxon>
        <taxon>Pezizomycotina</taxon>
        <taxon>Sordariomycetes</taxon>
        <taxon>Hypocreomycetidae</taxon>
        <taxon>Glomerellales</taxon>
        <taxon>Plectosphaerellaceae</taxon>
        <taxon>Sodiomyces</taxon>
    </lineage>
</organism>
<reference evidence="2 3" key="1">
    <citation type="journal article" date="2018" name="Mol. Ecol.">
        <title>The obligate alkalophilic soda-lake fungus Sodiomyces alkalinus has shifted to a protein diet.</title>
        <authorList>
            <person name="Grum-Grzhimaylo A.A."/>
            <person name="Falkoski D.L."/>
            <person name="van den Heuvel J."/>
            <person name="Valero-Jimenez C.A."/>
            <person name="Min B."/>
            <person name="Choi I.G."/>
            <person name="Lipzen A."/>
            <person name="Daum C.G."/>
            <person name="Aanen D.K."/>
            <person name="Tsang A."/>
            <person name="Henrissat B."/>
            <person name="Bilanenko E.N."/>
            <person name="de Vries R.P."/>
            <person name="van Kan J.A.L."/>
            <person name="Grigoriev I.V."/>
            <person name="Debets A.J.M."/>
        </authorList>
    </citation>
    <scope>NUCLEOTIDE SEQUENCE [LARGE SCALE GENOMIC DNA]</scope>
    <source>
        <strain evidence="2 3">F11</strain>
    </source>
</reference>
<sequence>MLHILWYLLSCLFEDFPCPETAEILELAFETFISASFFADLSWKQTAAAIAERLAQLLRSPVHLARAYTRKASLSRLFGDTHLPPPKIIPPPAINERTNAWFGQLILSAAQELINKSTPTEHIISIFCGFRPLHPDRPSHQESLILLDT</sequence>
<gene>
    <name evidence="2" type="ORF">SODALDRAFT_329721</name>
</gene>
<dbReference type="Proteomes" id="UP000272025">
    <property type="component" value="Unassembled WGS sequence"/>
</dbReference>
<evidence type="ECO:0000256" key="1">
    <source>
        <dbReference type="SAM" id="SignalP"/>
    </source>
</evidence>
<feature type="signal peptide" evidence="1">
    <location>
        <begin position="1"/>
        <end position="21"/>
    </location>
</feature>
<name>A0A3N2PJW6_SODAK</name>
<dbReference type="EMBL" id="ML119068">
    <property type="protein sequence ID" value="ROT34606.1"/>
    <property type="molecule type" value="Genomic_DNA"/>
</dbReference>
<keyword evidence="3" id="KW-1185">Reference proteome</keyword>
<dbReference type="AlphaFoldDB" id="A0A3N2PJW6"/>
<protein>
    <submittedName>
        <fullName evidence="2">Uncharacterized protein</fullName>
    </submittedName>
</protein>
<proteinExistence type="predicted"/>
<evidence type="ECO:0000313" key="3">
    <source>
        <dbReference type="Proteomes" id="UP000272025"/>
    </source>
</evidence>
<feature type="chain" id="PRO_5018058602" evidence="1">
    <location>
        <begin position="22"/>
        <end position="149"/>
    </location>
</feature>
<dbReference type="GeneID" id="39579496"/>
<accession>A0A3N2PJW6</accession>
<dbReference type="OrthoDB" id="5182912at2759"/>